<dbReference type="EMBL" id="VSWC01000118">
    <property type="protein sequence ID" value="KAA1083639.1"/>
    <property type="molecule type" value="Genomic_DNA"/>
</dbReference>
<protein>
    <submittedName>
        <fullName evidence="2">Uncharacterized protein</fullName>
    </submittedName>
</protein>
<feature type="compositionally biased region" description="Low complexity" evidence="1">
    <location>
        <begin position="55"/>
        <end position="65"/>
    </location>
</feature>
<organism evidence="2 3">
    <name type="scientific">Puccinia graminis f. sp. tritici</name>
    <dbReference type="NCBI Taxonomy" id="56615"/>
    <lineage>
        <taxon>Eukaryota</taxon>
        <taxon>Fungi</taxon>
        <taxon>Dikarya</taxon>
        <taxon>Basidiomycota</taxon>
        <taxon>Pucciniomycotina</taxon>
        <taxon>Pucciniomycetes</taxon>
        <taxon>Pucciniales</taxon>
        <taxon>Pucciniaceae</taxon>
        <taxon>Puccinia</taxon>
    </lineage>
</organism>
<accession>A0A5B0N724</accession>
<gene>
    <name evidence="2" type="ORF">PGT21_002192</name>
</gene>
<evidence type="ECO:0000313" key="2">
    <source>
        <dbReference type="EMBL" id="KAA1083639.1"/>
    </source>
</evidence>
<evidence type="ECO:0000313" key="3">
    <source>
        <dbReference type="Proteomes" id="UP000324748"/>
    </source>
</evidence>
<reference evidence="2 3" key="1">
    <citation type="submission" date="2019-05" db="EMBL/GenBank/DDBJ databases">
        <title>Emergence of the Ug99 lineage of the wheat stem rust pathogen through somatic hybridization.</title>
        <authorList>
            <person name="Li F."/>
            <person name="Upadhyaya N.M."/>
            <person name="Sperschneider J."/>
            <person name="Matny O."/>
            <person name="Nguyen-Phuc H."/>
            <person name="Mago R."/>
            <person name="Raley C."/>
            <person name="Miller M.E."/>
            <person name="Silverstein K.A.T."/>
            <person name="Henningsen E."/>
            <person name="Hirsch C.D."/>
            <person name="Visser B."/>
            <person name="Pretorius Z.A."/>
            <person name="Steffenson B.J."/>
            <person name="Schwessinger B."/>
            <person name="Dodds P.N."/>
            <person name="Figueroa M."/>
        </authorList>
    </citation>
    <scope>NUCLEOTIDE SEQUENCE [LARGE SCALE GENOMIC DNA]</scope>
    <source>
        <strain evidence="2">21-0</strain>
    </source>
</reference>
<proteinExistence type="predicted"/>
<sequence>MLKFLFEQTFQDQPLELKLTARAQTWLFFQLSEPTQRPSLTPTERPGRPANMCPSHPSTLSVPRSSSPSTFLLSHHLDRSIHAHHPHMLLDPISFPVDKNNHRRSLPSSPAPLHALTSLSRTSLIPPHTASPAGTSDAEFQTRLAPPPTWFQDALFRVKRRFTRSPHCRNSHLINLSASDDLDRTPIQGRAPSSGPPATASNNTPWYCLLLRLNKKN</sequence>
<evidence type="ECO:0000256" key="1">
    <source>
        <dbReference type="SAM" id="MobiDB-lite"/>
    </source>
</evidence>
<feature type="region of interest" description="Disordered" evidence="1">
    <location>
        <begin position="36"/>
        <end position="65"/>
    </location>
</feature>
<name>A0A5B0N724_PUCGR</name>
<comment type="caution">
    <text evidence="2">The sequence shown here is derived from an EMBL/GenBank/DDBJ whole genome shotgun (WGS) entry which is preliminary data.</text>
</comment>
<dbReference type="AlphaFoldDB" id="A0A5B0N724"/>
<keyword evidence="3" id="KW-1185">Reference proteome</keyword>
<dbReference type="Proteomes" id="UP000324748">
    <property type="component" value="Unassembled WGS sequence"/>
</dbReference>